<dbReference type="Pfam" id="PF05118">
    <property type="entry name" value="Asp_Arg_Hydrox"/>
    <property type="match status" value="1"/>
</dbReference>
<dbReference type="InterPro" id="IPR027443">
    <property type="entry name" value="IPNS-like_sf"/>
</dbReference>
<gene>
    <name evidence="2" type="ORF">F5984_18935</name>
</gene>
<dbReference type="EMBL" id="WELI01000008">
    <property type="protein sequence ID" value="KAB7728448.1"/>
    <property type="molecule type" value="Genomic_DNA"/>
</dbReference>
<dbReference type="RefSeq" id="WP_152125796.1">
    <property type="nucleotide sequence ID" value="NZ_WELI01000008.1"/>
</dbReference>
<evidence type="ECO:0000313" key="2">
    <source>
        <dbReference type="EMBL" id="KAB7728448.1"/>
    </source>
</evidence>
<dbReference type="Gene3D" id="2.60.120.330">
    <property type="entry name" value="B-lactam Antibiotic, Isopenicillin N Synthase, Chain"/>
    <property type="match status" value="1"/>
</dbReference>
<organism evidence="2 3">
    <name type="scientific">Rudanella paleaurantiibacter</name>
    <dbReference type="NCBI Taxonomy" id="2614655"/>
    <lineage>
        <taxon>Bacteria</taxon>
        <taxon>Pseudomonadati</taxon>
        <taxon>Bacteroidota</taxon>
        <taxon>Cytophagia</taxon>
        <taxon>Cytophagales</taxon>
        <taxon>Cytophagaceae</taxon>
        <taxon>Rudanella</taxon>
    </lineage>
</organism>
<dbReference type="InterPro" id="IPR007803">
    <property type="entry name" value="Asp/Arg/Pro-Hydrxlase"/>
</dbReference>
<name>A0A7J5TWI3_9BACT</name>
<protein>
    <submittedName>
        <fullName evidence="2">Aspartyl/asparaginyl beta-hydroxylase domain-containing protein</fullName>
    </submittedName>
</protein>
<dbReference type="SUPFAM" id="SSF51197">
    <property type="entry name" value="Clavaminate synthase-like"/>
    <property type="match status" value="1"/>
</dbReference>
<evidence type="ECO:0000313" key="3">
    <source>
        <dbReference type="Proteomes" id="UP000488299"/>
    </source>
</evidence>
<dbReference type="Proteomes" id="UP000488299">
    <property type="component" value="Unassembled WGS sequence"/>
</dbReference>
<evidence type="ECO:0000259" key="1">
    <source>
        <dbReference type="Pfam" id="PF05118"/>
    </source>
</evidence>
<proteinExistence type="predicted"/>
<comment type="caution">
    <text evidence="2">The sequence shown here is derived from an EMBL/GenBank/DDBJ whole genome shotgun (WGS) entry which is preliminary data.</text>
</comment>
<dbReference type="AlphaFoldDB" id="A0A7J5TWI3"/>
<reference evidence="2 3" key="1">
    <citation type="submission" date="2019-10" db="EMBL/GenBank/DDBJ databases">
        <title>Rudanella paleaurantiibacter sp. nov., isolated from sludge.</title>
        <authorList>
            <person name="Xu S.Q."/>
        </authorList>
    </citation>
    <scope>NUCLEOTIDE SEQUENCE [LARGE SCALE GENOMIC DNA]</scope>
    <source>
        <strain evidence="2 3">HX-22-17</strain>
    </source>
</reference>
<keyword evidence="3" id="KW-1185">Reference proteome</keyword>
<accession>A0A7J5TWI3</accession>
<feature type="domain" description="Aspartyl/asparaginy/proline hydroxylase" evidence="1">
    <location>
        <begin position="15"/>
        <end position="174"/>
    </location>
</feature>
<sequence>MNNRFFQLSFPLDPQRLRADLASCQQAHWTLHFNTADYQGNWTSLALRSASGSETDIFAHGERMDYQHTPLLDHCPYFREILEQLPFEQQTVRLLSLSPGSHIREHTDRQLGYEFDCFRIHIPLQTGADVQFRVDGVDLPMQVGECWYANFSLPHSVYNGGTVDRIHLVIDGLRNAWTDAWFGQAGYDFEYEARQRDYSLDTKRRMIAELERQDTDIARQLVAQLRQELAQNTLAS</sequence>